<evidence type="ECO:0000313" key="1">
    <source>
        <dbReference type="EMBL" id="SDJ21463.1"/>
    </source>
</evidence>
<proteinExistence type="predicted"/>
<name>A0A1G8RWW8_9BACI</name>
<evidence type="ECO:0000313" key="2">
    <source>
        <dbReference type="Proteomes" id="UP000198853"/>
    </source>
</evidence>
<keyword evidence="2" id="KW-1185">Reference proteome</keyword>
<dbReference type="Proteomes" id="UP000198853">
    <property type="component" value="Unassembled WGS sequence"/>
</dbReference>
<gene>
    <name evidence="1" type="ORF">SAMN04488123_1211</name>
</gene>
<dbReference type="AlphaFoldDB" id="A0A1G8RWW8"/>
<dbReference type="EMBL" id="FNEN01000021">
    <property type="protein sequence ID" value="SDJ21463.1"/>
    <property type="molecule type" value="Genomic_DNA"/>
</dbReference>
<protein>
    <submittedName>
        <fullName evidence="1">Uncharacterized protein</fullName>
    </submittedName>
</protein>
<feature type="non-terminal residue" evidence="1">
    <location>
        <position position="1"/>
    </location>
</feature>
<organism evidence="1 2">
    <name type="scientific">Natribacillus halophilus</name>
    <dbReference type="NCBI Taxonomy" id="549003"/>
    <lineage>
        <taxon>Bacteria</taxon>
        <taxon>Bacillati</taxon>
        <taxon>Bacillota</taxon>
        <taxon>Bacilli</taxon>
        <taxon>Bacillales</taxon>
        <taxon>Bacillaceae</taxon>
        <taxon>Natribacillus</taxon>
    </lineage>
</organism>
<sequence>EERIQSHILINWLALLLIRVAEVETKQTWRTIRKTMEQMHLGHYSSKKGDFQQRTELTHEQRQTLRILGVETPPKVFDIRAKT</sequence>
<reference evidence="1 2" key="1">
    <citation type="submission" date="2016-10" db="EMBL/GenBank/DDBJ databases">
        <authorList>
            <person name="de Groot N.N."/>
        </authorList>
    </citation>
    <scope>NUCLEOTIDE SEQUENCE [LARGE SCALE GENOMIC DNA]</scope>
    <source>
        <strain evidence="1 2">DSM 21771</strain>
    </source>
</reference>
<accession>A0A1G8RWW8</accession>